<evidence type="ECO:0000313" key="1">
    <source>
        <dbReference type="EMBL" id="QPG56985.1"/>
    </source>
</evidence>
<dbReference type="AlphaFoldDB" id="A0A550ADI8"/>
<proteinExistence type="predicted"/>
<dbReference type="OrthoDB" id="6399627at2"/>
<accession>A0A550ADI8</accession>
<dbReference type="Pfam" id="PF07254">
    <property type="entry name" value="Cpta_toxin"/>
    <property type="match status" value="1"/>
</dbReference>
<dbReference type="RefSeq" id="WP_142872359.1">
    <property type="nucleotide sequence ID" value="NZ_CP045503.2"/>
</dbReference>
<reference evidence="1" key="1">
    <citation type="submission" date="2019-10" db="EMBL/GenBank/DDBJ databases">
        <title>Shewanella sp. YLB-07 whole genome sequence.</title>
        <authorList>
            <person name="Yu L."/>
        </authorList>
    </citation>
    <scope>NUCLEOTIDE SEQUENCE [LARGE SCALE GENOMIC DNA]</scope>
    <source>
        <strain evidence="1">YLB-08</strain>
    </source>
</reference>
<sequence length="155" mass="18504">MAEQHHNFNVSSSFDQRLSLVVFASVCLTSFLIWPYFDNLLYQVFKYVLLTACLVFFIYQFWRLNRWTCKFSLVSTGDGRVIYPTVNQLNSDCDEAYFEKFTLIKKPVVTPFVVQFYIQIEEGNRSSKRMMFVWADMLDDTSYRNLCRLLLNYNR</sequence>
<protein>
    <submittedName>
        <fullName evidence="1">Uncharacterized protein</fullName>
    </submittedName>
</protein>
<name>A0A550ADI8_9GAMM</name>
<dbReference type="InterPro" id="IPR009883">
    <property type="entry name" value="YgfX"/>
</dbReference>
<dbReference type="EMBL" id="CP045503">
    <property type="protein sequence ID" value="QPG56985.1"/>
    <property type="molecule type" value="Genomic_DNA"/>
</dbReference>
<organism evidence="1">
    <name type="scientific">Shewanella eurypsychrophilus</name>
    <dbReference type="NCBI Taxonomy" id="2593656"/>
    <lineage>
        <taxon>Bacteria</taxon>
        <taxon>Pseudomonadati</taxon>
        <taxon>Pseudomonadota</taxon>
        <taxon>Gammaproteobacteria</taxon>
        <taxon>Alteromonadales</taxon>
        <taxon>Shewanellaceae</taxon>
        <taxon>Shewanella</taxon>
    </lineage>
</organism>
<gene>
    <name evidence="1" type="ORF">FM038_005720</name>
</gene>